<name>A0A2T9XBT9_9CREN</name>
<proteinExistence type="predicted"/>
<feature type="transmembrane region" description="Helical" evidence="1">
    <location>
        <begin position="12"/>
        <end position="35"/>
    </location>
</feature>
<feature type="transmembrane region" description="Helical" evidence="1">
    <location>
        <begin position="41"/>
        <end position="65"/>
    </location>
</feature>
<protein>
    <recommendedName>
        <fullName evidence="4">DUF973 domain-containing protein</fullName>
    </recommendedName>
</protein>
<evidence type="ECO:0000313" key="2">
    <source>
        <dbReference type="EMBL" id="PVU77539.1"/>
    </source>
</evidence>
<feature type="transmembrane region" description="Helical" evidence="1">
    <location>
        <begin position="77"/>
        <end position="102"/>
    </location>
</feature>
<comment type="caution">
    <text evidence="2">The sequence shown here is derived from an EMBL/GenBank/DDBJ whole genome shotgun (WGS) entry which is preliminary data.</text>
</comment>
<evidence type="ECO:0008006" key="4">
    <source>
        <dbReference type="Google" id="ProtNLM"/>
    </source>
</evidence>
<evidence type="ECO:0000313" key="3">
    <source>
        <dbReference type="Proteomes" id="UP000245638"/>
    </source>
</evidence>
<dbReference type="Proteomes" id="UP000245638">
    <property type="component" value="Unassembled WGS sequence"/>
</dbReference>
<keyword evidence="1" id="KW-0812">Transmembrane</keyword>
<accession>A0A2T9XBT9</accession>
<sequence>MEKSPESRLKIVAILLAISTGVFYISYALVFYFIYVLKDNFFVEVIFPGTIGASLVTLLPIGFLTRGLRNTNFNIGYLMYVAGIILFEFIPIPFLIFLGNFFLGIAYRDIGRLEKNKKLENAGWVASVPFVSFIGFSLCYAYYKSPEEVEKEEEKRKEMEEIKPSPVPYQIGIGKMSSNGDFEFSFYSPREDKILSIKFEDKTINTEIPVKVGKNVVKSRVQIDPLKMVAGNLYNITITFSNGETFTAVVEYIP</sequence>
<keyword evidence="1" id="KW-0472">Membrane</keyword>
<gene>
    <name evidence="2" type="ORF">DDW13_00600</name>
</gene>
<dbReference type="Pfam" id="PF06157">
    <property type="entry name" value="DUF973"/>
    <property type="match status" value="1"/>
</dbReference>
<organism evidence="2 3">
    <name type="scientific">Acidianus hospitalis</name>
    <dbReference type="NCBI Taxonomy" id="563177"/>
    <lineage>
        <taxon>Archaea</taxon>
        <taxon>Thermoproteota</taxon>
        <taxon>Thermoprotei</taxon>
        <taxon>Sulfolobales</taxon>
        <taxon>Sulfolobaceae</taxon>
        <taxon>Acidianus</taxon>
    </lineage>
</organism>
<dbReference type="InterPro" id="IPR009321">
    <property type="entry name" value="DUF973"/>
</dbReference>
<dbReference type="EMBL" id="QEFD01000023">
    <property type="protein sequence ID" value="PVU77539.1"/>
    <property type="molecule type" value="Genomic_DNA"/>
</dbReference>
<feature type="transmembrane region" description="Helical" evidence="1">
    <location>
        <begin position="122"/>
        <end position="143"/>
    </location>
</feature>
<keyword evidence="1" id="KW-1133">Transmembrane helix</keyword>
<evidence type="ECO:0000256" key="1">
    <source>
        <dbReference type="SAM" id="Phobius"/>
    </source>
</evidence>
<dbReference type="AlphaFoldDB" id="A0A2T9XBT9"/>
<reference evidence="2 3" key="1">
    <citation type="journal article" date="2015" name="Appl. Environ. Microbiol.">
        <title>Nanoarchaeota, Their Sulfolobales Host, and Nanoarchaeota Virus Distribution across Yellowstone National Park Hot Springs.</title>
        <authorList>
            <person name="Munson-McGee J.H."/>
            <person name="Field E.K."/>
            <person name="Bateson M."/>
            <person name="Rooney C."/>
            <person name="Stepanauskas R."/>
            <person name="Young M.J."/>
        </authorList>
    </citation>
    <scope>NUCLEOTIDE SEQUENCE [LARGE SCALE GENOMIC DNA]</scope>
    <source>
        <strain evidence="2">SCGC AC-742_N10</strain>
    </source>
</reference>